<name>A0A6A7BKB8_9PLEO</name>
<proteinExistence type="predicted"/>
<accession>A0A6A7BKB8</accession>
<dbReference type="Proteomes" id="UP000799423">
    <property type="component" value="Unassembled WGS sequence"/>
</dbReference>
<keyword evidence="2" id="KW-1185">Reference proteome</keyword>
<protein>
    <submittedName>
        <fullName evidence="1">Uncharacterized protein</fullName>
    </submittedName>
</protein>
<gene>
    <name evidence="1" type="ORF">T440DRAFT_463303</name>
</gene>
<dbReference type="EMBL" id="MU006289">
    <property type="protein sequence ID" value="KAF2855956.1"/>
    <property type="molecule type" value="Genomic_DNA"/>
</dbReference>
<evidence type="ECO:0000313" key="2">
    <source>
        <dbReference type="Proteomes" id="UP000799423"/>
    </source>
</evidence>
<organism evidence="1 2">
    <name type="scientific">Plenodomus tracheiphilus IPT5</name>
    <dbReference type="NCBI Taxonomy" id="1408161"/>
    <lineage>
        <taxon>Eukaryota</taxon>
        <taxon>Fungi</taxon>
        <taxon>Dikarya</taxon>
        <taxon>Ascomycota</taxon>
        <taxon>Pezizomycotina</taxon>
        <taxon>Dothideomycetes</taxon>
        <taxon>Pleosporomycetidae</taxon>
        <taxon>Pleosporales</taxon>
        <taxon>Pleosporineae</taxon>
        <taxon>Leptosphaeriaceae</taxon>
        <taxon>Plenodomus</taxon>
    </lineage>
</organism>
<dbReference type="AlphaFoldDB" id="A0A6A7BKB8"/>
<reference evidence="1" key="1">
    <citation type="submission" date="2020-01" db="EMBL/GenBank/DDBJ databases">
        <authorList>
            <consortium name="DOE Joint Genome Institute"/>
            <person name="Haridas S."/>
            <person name="Albert R."/>
            <person name="Binder M."/>
            <person name="Bloem J."/>
            <person name="Labutti K."/>
            <person name="Salamov A."/>
            <person name="Andreopoulos B."/>
            <person name="Baker S.E."/>
            <person name="Barry K."/>
            <person name="Bills G."/>
            <person name="Bluhm B.H."/>
            <person name="Cannon C."/>
            <person name="Castanera R."/>
            <person name="Culley D.E."/>
            <person name="Daum C."/>
            <person name="Ezra D."/>
            <person name="Gonzalez J.B."/>
            <person name="Henrissat B."/>
            <person name="Kuo A."/>
            <person name="Liang C."/>
            <person name="Lipzen A."/>
            <person name="Lutzoni F."/>
            <person name="Magnuson J."/>
            <person name="Mondo S."/>
            <person name="Nolan M."/>
            <person name="Ohm R."/>
            <person name="Pangilinan J."/>
            <person name="Park H.-J."/>
            <person name="Ramirez L."/>
            <person name="Alfaro M."/>
            <person name="Sun H."/>
            <person name="Tritt A."/>
            <person name="Yoshinaga Y."/>
            <person name="Zwiers L.-H."/>
            <person name="Turgeon B.G."/>
            <person name="Goodwin S.B."/>
            <person name="Spatafora J.W."/>
            <person name="Crous P.W."/>
            <person name="Grigoriev I.V."/>
        </authorList>
    </citation>
    <scope>NUCLEOTIDE SEQUENCE</scope>
    <source>
        <strain evidence="1">IPT5</strain>
    </source>
</reference>
<sequence>MRPKKTCSWPARCARCWCAELSHLGDTPTLPRGTLPAPNWLPQGCITSSRLPTGPMSSPDAVWLSAKWAGGLEELAELQESVERDTCSCESCPDCPDMELDKTAAWLPERTLHASSALRHWAAV</sequence>
<evidence type="ECO:0000313" key="1">
    <source>
        <dbReference type="EMBL" id="KAF2855956.1"/>
    </source>
</evidence>